<reference evidence="4 5" key="1">
    <citation type="submission" date="2013-12" db="EMBL/GenBank/DDBJ databases">
        <authorList>
            <person name="Brown-Elliot B."/>
            <person name="Wallace R."/>
            <person name="Lenaerts A."/>
            <person name="Ordway D."/>
            <person name="DeGroote M.A."/>
            <person name="Parker T."/>
            <person name="Sizemore C."/>
            <person name="Tallon L.J."/>
            <person name="Sadzewicz L.K."/>
            <person name="Sengamalay N."/>
            <person name="Fraser C.M."/>
            <person name="Hine E."/>
            <person name="Shefchek K.A."/>
            <person name="Das S.P."/>
            <person name="Tettelin H."/>
        </authorList>
    </citation>
    <scope>NUCLEOTIDE SEQUENCE [LARGE SCALE GENOMIC DNA]</scope>
    <source>
        <strain evidence="4 5">662</strain>
    </source>
</reference>
<gene>
    <name evidence="4" type="ORF">I545_4929</name>
</gene>
<feature type="domain" description="FHA" evidence="3">
    <location>
        <begin position="357"/>
        <end position="384"/>
    </location>
</feature>
<evidence type="ECO:0000256" key="2">
    <source>
        <dbReference type="SAM" id="MobiDB-lite"/>
    </source>
</evidence>
<name>X7Z1Q3_MYCKA</name>
<accession>X7Z1Q3</accession>
<feature type="region of interest" description="Disordered" evidence="2">
    <location>
        <begin position="336"/>
        <end position="365"/>
    </location>
</feature>
<evidence type="ECO:0000313" key="5">
    <source>
        <dbReference type="Proteomes" id="UP000020561"/>
    </source>
</evidence>
<feature type="compositionally biased region" description="Polar residues" evidence="2">
    <location>
        <begin position="237"/>
        <end position="248"/>
    </location>
</feature>
<dbReference type="Pfam" id="PF00498">
    <property type="entry name" value="FHA"/>
    <property type="match status" value="1"/>
</dbReference>
<dbReference type="Gene3D" id="2.60.200.20">
    <property type="match status" value="1"/>
</dbReference>
<evidence type="ECO:0000259" key="3">
    <source>
        <dbReference type="Pfam" id="PF00498"/>
    </source>
</evidence>
<protein>
    <submittedName>
        <fullName evidence="4">FHA domain protein</fullName>
    </submittedName>
</protein>
<feature type="region of interest" description="Disordered" evidence="2">
    <location>
        <begin position="237"/>
        <end position="279"/>
    </location>
</feature>
<dbReference type="AlphaFoldDB" id="X7Z1Q3"/>
<dbReference type="InterPro" id="IPR008984">
    <property type="entry name" value="SMAD_FHA_dom_sf"/>
</dbReference>
<dbReference type="InterPro" id="IPR000253">
    <property type="entry name" value="FHA_dom"/>
</dbReference>
<organism evidence="4 5">
    <name type="scientific">Mycobacterium kansasii 662</name>
    <dbReference type="NCBI Taxonomy" id="1299326"/>
    <lineage>
        <taxon>Bacteria</taxon>
        <taxon>Bacillati</taxon>
        <taxon>Actinomycetota</taxon>
        <taxon>Actinomycetes</taxon>
        <taxon>Mycobacteriales</taxon>
        <taxon>Mycobacteriaceae</taxon>
        <taxon>Mycobacterium</taxon>
    </lineage>
</organism>
<dbReference type="EMBL" id="JAOA01000009">
    <property type="protein sequence ID" value="EUA12585.1"/>
    <property type="molecule type" value="Genomic_DNA"/>
</dbReference>
<keyword evidence="1" id="KW-0597">Phosphoprotein</keyword>
<feature type="compositionally biased region" description="Low complexity" evidence="2">
    <location>
        <begin position="14"/>
        <end position="24"/>
    </location>
</feature>
<feature type="region of interest" description="Disordered" evidence="2">
    <location>
        <begin position="1"/>
        <end position="84"/>
    </location>
</feature>
<feature type="compositionally biased region" description="Low complexity" evidence="2">
    <location>
        <begin position="252"/>
        <end position="265"/>
    </location>
</feature>
<dbReference type="Proteomes" id="UP000020561">
    <property type="component" value="Unassembled WGS sequence"/>
</dbReference>
<dbReference type="SUPFAM" id="SSF49879">
    <property type="entry name" value="SMAD/FHA domain"/>
    <property type="match status" value="1"/>
</dbReference>
<evidence type="ECO:0000313" key="4">
    <source>
        <dbReference type="EMBL" id="EUA12585.1"/>
    </source>
</evidence>
<sequence>MTDNSSYRGGPGQGPTSTTTTATPVRKRSRAAARLAGRTRAADIRGRRRLPAPARIPAATSSAGPGRRLPPNNAATKTKAATPNRATQIRAAYPEQRGYQDQGGLPLVVRAASARLLRPRLRPGLPPGRRLAASHPAAATANHPAGTDNRRAAMANHPAAATANHRRPARLRGLRRLRPRTPRARRTVVTALPVVLALRHKAPPEPQRPAYPDQGAGYEAGRLTTRAINRVAADTAVRSTDQATTPVRRNSAPGGYPAQAGGYAEPARDYDYGQSAAPDYGQPAGGYGGYGQGGYGSPGNTVTLQLDDGSGRTYQLARRLQHHRARTGRPVPVARHRRLTPAPGDPLGRAGRAADGLNSTNGTTVNNAPVQEWQLADGDVIRLGHSEIIVRIH</sequence>
<feature type="compositionally biased region" description="Low complexity" evidence="2">
    <location>
        <begin position="70"/>
        <end position="84"/>
    </location>
</feature>
<proteinExistence type="predicted"/>
<evidence type="ECO:0000256" key="1">
    <source>
        <dbReference type="ARBA" id="ARBA00022553"/>
    </source>
</evidence>
<dbReference type="PATRIC" id="fig|1299326.3.peg.4751"/>
<comment type="caution">
    <text evidence="4">The sequence shown here is derived from an EMBL/GenBank/DDBJ whole genome shotgun (WGS) entry which is preliminary data.</text>
</comment>